<evidence type="ECO:0008006" key="5">
    <source>
        <dbReference type="Google" id="ProtNLM"/>
    </source>
</evidence>
<feature type="region of interest" description="Disordered" evidence="1">
    <location>
        <begin position="388"/>
        <end position="412"/>
    </location>
</feature>
<dbReference type="EMBL" id="CAKMMG010000001">
    <property type="protein sequence ID" value="CAH1191365.1"/>
    <property type="molecule type" value="Genomic_DNA"/>
</dbReference>
<feature type="transmembrane region" description="Helical" evidence="2">
    <location>
        <begin position="71"/>
        <end position="89"/>
    </location>
</feature>
<comment type="caution">
    <text evidence="3">The sequence shown here is derived from an EMBL/GenBank/DDBJ whole genome shotgun (WGS) entry which is preliminary data.</text>
</comment>
<reference evidence="3" key="1">
    <citation type="submission" date="2022-01" db="EMBL/GenBank/DDBJ databases">
        <authorList>
            <person name="Criscuolo A."/>
        </authorList>
    </citation>
    <scope>NUCLEOTIDE SEQUENCE</scope>
    <source>
        <strain evidence="3">CIP111892</strain>
    </source>
</reference>
<dbReference type="Proteomes" id="UP000838324">
    <property type="component" value="Unassembled WGS sequence"/>
</dbReference>
<feature type="transmembrane region" description="Helical" evidence="2">
    <location>
        <begin position="12"/>
        <end position="33"/>
    </location>
</feature>
<feature type="transmembrane region" description="Helical" evidence="2">
    <location>
        <begin position="95"/>
        <end position="111"/>
    </location>
</feature>
<proteinExistence type="predicted"/>
<name>A0ABN8G0D6_9BACL</name>
<feature type="transmembrane region" description="Helical" evidence="2">
    <location>
        <begin position="45"/>
        <end position="64"/>
    </location>
</feature>
<feature type="transmembrane region" description="Helical" evidence="2">
    <location>
        <begin position="188"/>
        <end position="213"/>
    </location>
</feature>
<evidence type="ECO:0000256" key="2">
    <source>
        <dbReference type="SAM" id="Phobius"/>
    </source>
</evidence>
<organism evidence="3 4">
    <name type="scientific">Paenibacillus auburnensis</name>
    <dbReference type="NCBI Taxonomy" id="2905649"/>
    <lineage>
        <taxon>Bacteria</taxon>
        <taxon>Bacillati</taxon>
        <taxon>Bacillota</taxon>
        <taxon>Bacilli</taxon>
        <taxon>Bacillales</taxon>
        <taxon>Paenibacillaceae</taxon>
        <taxon>Paenibacillus</taxon>
    </lineage>
</organism>
<accession>A0ABN8G0D6</accession>
<dbReference type="RefSeq" id="WP_236329640.1">
    <property type="nucleotide sequence ID" value="NZ_CAKMMG010000001.1"/>
</dbReference>
<keyword evidence="2" id="KW-0472">Membrane</keyword>
<evidence type="ECO:0000313" key="3">
    <source>
        <dbReference type="EMBL" id="CAH1191365.1"/>
    </source>
</evidence>
<evidence type="ECO:0000313" key="4">
    <source>
        <dbReference type="Proteomes" id="UP000838324"/>
    </source>
</evidence>
<keyword evidence="2" id="KW-0812">Transmembrane</keyword>
<protein>
    <recommendedName>
        <fullName evidence="5">DUF4129 domain-containing protein</fullName>
    </recommendedName>
</protein>
<gene>
    <name evidence="3" type="ORF">PAECIP111892_00617</name>
</gene>
<keyword evidence="2" id="KW-1133">Transmembrane helix</keyword>
<evidence type="ECO:0000256" key="1">
    <source>
        <dbReference type="SAM" id="MobiDB-lite"/>
    </source>
</evidence>
<feature type="transmembrane region" description="Helical" evidence="2">
    <location>
        <begin position="148"/>
        <end position="168"/>
    </location>
</feature>
<sequence length="442" mass="49718">MSTDPAKRLQVSLKLWLACVIVWLLFLPLWVLLEVYLPPERGLFPWFYVLPFLSLAGVLLRYVCSRRWMQLLAALLLGAAAGLICAGLSIKALPLVAVSVLFAYLGMNVPSMDQRMRAYVAGLTVYFAAAIVFARVSELQPSLKLLTWSGSLCLVLALFDSNISFLRYSSFSADSSRLPSDMRRHNRVFVLLFVAVAAALAAGAGKAIGTLLWNAARLIIGWLSRLLSGSEKSTPIETVPQAALPKLPKTKVHESGLLSMIFEIIFYGIGAAVLLLLLYLGLRWLYRNTGGLFRRAIDALLSMLRRESPQEHAAFQDEEENIFAWEKTVQGVREYWLNRLKPGGRRDRWESMNGSRERIRWLYRHWLGAKQAEGYEVKGFLTPSETGEDVTEWAENRKQMRKSGGGSEVSPDELLQLYNQARYGNDEASGKDLEQLKKQLKL</sequence>
<feature type="transmembrane region" description="Helical" evidence="2">
    <location>
        <begin position="264"/>
        <end position="286"/>
    </location>
</feature>
<keyword evidence="4" id="KW-1185">Reference proteome</keyword>
<feature type="transmembrane region" description="Helical" evidence="2">
    <location>
        <begin position="118"/>
        <end position="136"/>
    </location>
</feature>